<feature type="signal peptide" evidence="1">
    <location>
        <begin position="1"/>
        <end position="19"/>
    </location>
</feature>
<feature type="domain" description="Apple" evidence="2">
    <location>
        <begin position="202"/>
        <end position="243"/>
    </location>
</feature>
<organism evidence="5">
    <name type="scientific">Echinostoma caproni</name>
    <dbReference type="NCBI Taxonomy" id="27848"/>
    <lineage>
        <taxon>Eukaryota</taxon>
        <taxon>Metazoa</taxon>
        <taxon>Spiralia</taxon>
        <taxon>Lophotrochozoa</taxon>
        <taxon>Platyhelminthes</taxon>
        <taxon>Trematoda</taxon>
        <taxon>Digenea</taxon>
        <taxon>Plagiorchiida</taxon>
        <taxon>Echinostomata</taxon>
        <taxon>Echinostomatoidea</taxon>
        <taxon>Echinostomatidae</taxon>
        <taxon>Echinostoma</taxon>
    </lineage>
</organism>
<evidence type="ECO:0000313" key="5">
    <source>
        <dbReference type="WBParaSite" id="ECPE_0000874701-mRNA-1"/>
    </source>
</evidence>
<dbReference type="Proteomes" id="UP000272942">
    <property type="component" value="Unassembled WGS sequence"/>
</dbReference>
<sequence length="263" mass="29969">MSWLINLVMFRLGFELTILVIVGNSEILCPTGLISYSDVVCGLIFTERYWYCDAHKQCRDRGVKLGLRLFVAGPNVSQFLITQGFPKVAHTSLNTLLIRKHNQRIGWAAGVPRQAGYVTTNTSNMPWYQNQPNSLNERVAVVSYQKLHDYAQNRITGAAACEWAGPGSSLEIDPRAERFDAQFPEPLSSFFFSDINNEGCFQTVQCTTVIECAKRCKQILECRSIYFNRDTNECWLSLFVDTLLPKSLETTNESWVRFGRPDW</sequence>
<dbReference type="EMBL" id="UZAN01046369">
    <property type="protein sequence ID" value="VDP84081.1"/>
    <property type="molecule type" value="Genomic_DNA"/>
</dbReference>
<reference evidence="5" key="1">
    <citation type="submission" date="2016-06" db="UniProtKB">
        <authorList>
            <consortium name="WormBaseParasite"/>
        </authorList>
    </citation>
    <scope>IDENTIFICATION</scope>
</reference>
<keyword evidence="4" id="KW-1185">Reference proteome</keyword>
<feature type="chain" id="PRO_5043138141" evidence="1">
    <location>
        <begin position="20"/>
        <end position="263"/>
    </location>
</feature>
<evidence type="ECO:0000313" key="4">
    <source>
        <dbReference type="Proteomes" id="UP000272942"/>
    </source>
</evidence>
<dbReference type="Pfam" id="PF00024">
    <property type="entry name" value="PAN_1"/>
    <property type="match status" value="1"/>
</dbReference>
<proteinExistence type="predicted"/>
<evidence type="ECO:0000259" key="2">
    <source>
        <dbReference type="Pfam" id="PF00024"/>
    </source>
</evidence>
<name>A0A183AP36_9TREM</name>
<gene>
    <name evidence="3" type="ORF">ECPE_LOCUS8721</name>
</gene>
<dbReference type="InterPro" id="IPR003609">
    <property type="entry name" value="Pan_app"/>
</dbReference>
<dbReference type="AlphaFoldDB" id="A0A183AP36"/>
<protein>
    <submittedName>
        <fullName evidence="5">Apple domain-containing protein</fullName>
    </submittedName>
</protein>
<evidence type="ECO:0000313" key="3">
    <source>
        <dbReference type="EMBL" id="VDP84081.1"/>
    </source>
</evidence>
<accession>A0A183AP36</accession>
<evidence type="ECO:0000256" key="1">
    <source>
        <dbReference type="SAM" id="SignalP"/>
    </source>
</evidence>
<dbReference type="WBParaSite" id="ECPE_0000874701-mRNA-1">
    <property type="protein sequence ID" value="ECPE_0000874701-mRNA-1"/>
    <property type="gene ID" value="ECPE_0000874701"/>
</dbReference>
<keyword evidence="1" id="KW-0732">Signal</keyword>
<reference evidence="3 4" key="2">
    <citation type="submission" date="2018-11" db="EMBL/GenBank/DDBJ databases">
        <authorList>
            <consortium name="Pathogen Informatics"/>
        </authorList>
    </citation>
    <scope>NUCLEOTIDE SEQUENCE [LARGE SCALE GENOMIC DNA]</scope>
    <source>
        <strain evidence="3 4">Egypt</strain>
    </source>
</reference>
<dbReference type="OrthoDB" id="6222038at2759"/>
<dbReference type="SUPFAM" id="SSF57414">
    <property type="entry name" value="Hairpin loop containing domain-like"/>
    <property type="match status" value="1"/>
</dbReference>